<name>A0A1V9XSG8_9ACAR</name>
<proteinExistence type="predicted"/>
<keyword evidence="3" id="KW-1185">Reference proteome</keyword>
<feature type="region of interest" description="Disordered" evidence="1">
    <location>
        <begin position="1"/>
        <end position="23"/>
    </location>
</feature>
<protein>
    <submittedName>
        <fullName evidence="2">Uncharacterized protein</fullName>
    </submittedName>
</protein>
<evidence type="ECO:0000256" key="1">
    <source>
        <dbReference type="SAM" id="MobiDB-lite"/>
    </source>
</evidence>
<accession>A0A1V9XSG8</accession>
<evidence type="ECO:0000313" key="2">
    <source>
        <dbReference type="EMBL" id="OQR76342.1"/>
    </source>
</evidence>
<reference evidence="2 3" key="1">
    <citation type="journal article" date="2017" name="Gigascience">
        <title>Draft genome of the honey bee ectoparasitic mite, Tropilaelaps mercedesae, is shaped by the parasitic life history.</title>
        <authorList>
            <person name="Dong X."/>
            <person name="Armstrong S.D."/>
            <person name="Xia D."/>
            <person name="Makepeace B.L."/>
            <person name="Darby A.C."/>
            <person name="Kadowaki T."/>
        </authorList>
    </citation>
    <scope>NUCLEOTIDE SEQUENCE [LARGE SCALE GENOMIC DNA]</scope>
    <source>
        <strain evidence="2">Wuxi-XJTLU</strain>
    </source>
</reference>
<comment type="caution">
    <text evidence="2">The sequence shown here is derived from an EMBL/GenBank/DDBJ whole genome shotgun (WGS) entry which is preliminary data.</text>
</comment>
<dbReference type="EMBL" id="MNPL01004929">
    <property type="protein sequence ID" value="OQR76342.1"/>
    <property type="molecule type" value="Genomic_DNA"/>
</dbReference>
<dbReference type="AlphaFoldDB" id="A0A1V9XSG8"/>
<gene>
    <name evidence="2" type="ORF">BIW11_03097</name>
</gene>
<organism evidence="2 3">
    <name type="scientific">Tropilaelaps mercedesae</name>
    <dbReference type="NCBI Taxonomy" id="418985"/>
    <lineage>
        <taxon>Eukaryota</taxon>
        <taxon>Metazoa</taxon>
        <taxon>Ecdysozoa</taxon>
        <taxon>Arthropoda</taxon>
        <taxon>Chelicerata</taxon>
        <taxon>Arachnida</taxon>
        <taxon>Acari</taxon>
        <taxon>Parasitiformes</taxon>
        <taxon>Mesostigmata</taxon>
        <taxon>Gamasina</taxon>
        <taxon>Dermanyssoidea</taxon>
        <taxon>Laelapidae</taxon>
        <taxon>Tropilaelaps</taxon>
    </lineage>
</organism>
<dbReference type="Proteomes" id="UP000192247">
    <property type="component" value="Unassembled WGS sequence"/>
</dbReference>
<evidence type="ECO:0000313" key="3">
    <source>
        <dbReference type="Proteomes" id="UP000192247"/>
    </source>
</evidence>
<dbReference type="InParanoid" id="A0A1V9XSG8"/>
<sequence length="210" mass="23384">MVVTFRKPPPAPPSESSEDYEVPLCHGSRGSETSSSLIYDEQCKYIDSGVTRRLIKVFRFGEIDNSAIGVVIVLGVQPTSCARAEGVFSDWVPLCGHLSPELAISYRFHPGGSVLELTTRPEHTSPHRFVLTVRTFSGPLNTLVKPPYHLVLRQSQIYNDSESSSPEWDPLLSSDSQYASLYSTRLRTKYFHSLATHNAFDTLLHSARSV</sequence>